<dbReference type="EMBL" id="JACGWT010000002">
    <property type="protein sequence ID" value="MBA8793415.1"/>
    <property type="molecule type" value="Genomic_DNA"/>
</dbReference>
<evidence type="ECO:0000256" key="1">
    <source>
        <dbReference type="SAM" id="MobiDB-lite"/>
    </source>
</evidence>
<comment type="caution">
    <text evidence="2">The sequence shown here is derived from an EMBL/GenBank/DDBJ whole genome shotgun (WGS) entry which is preliminary data.</text>
</comment>
<evidence type="ECO:0000313" key="2">
    <source>
        <dbReference type="EMBL" id="MBA8793415.1"/>
    </source>
</evidence>
<name>A0A7W3IQM4_9ACTN</name>
<feature type="compositionally biased region" description="Pro residues" evidence="1">
    <location>
        <begin position="201"/>
        <end position="211"/>
    </location>
</feature>
<dbReference type="AlphaFoldDB" id="A0A7W3IQM4"/>
<protein>
    <submittedName>
        <fullName evidence="2">Uncharacterized protein (DUF2342 family)</fullName>
    </submittedName>
</protein>
<feature type="region of interest" description="Disordered" evidence="1">
    <location>
        <begin position="182"/>
        <end position="231"/>
    </location>
</feature>
<accession>A0A7W3IQM4</accession>
<dbReference type="RefSeq" id="WP_182559045.1">
    <property type="nucleotide sequence ID" value="NZ_JACGWT010000002.1"/>
</dbReference>
<dbReference type="SUPFAM" id="SSF47598">
    <property type="entry name" value="Ribbon-helix-helix"/>
    <property type="match status" value="1"/>
</dbReference>
<dbReference type="InterPro" id="IPR010985">
    <property type="entry name" value="Ribbon_hlx_hlx"/>
</dbReference>
<dbReference type="Proteomes" id="UP000523079">
    <property type="component" value="Unassembled WGS sequence"/>
</dbReference>
<dbReference type="GO" id="GO:0006355">
    <property type="term" value="P:regulation of DNA-templated transcription"/>
    <property type="evidence" value="ECO:0007669"/>
    <property type="project" value="InterPro"/>
</dbReference>
<sequence>MQLSTYVDAVHDGVTSAASLADDHTRQIAGRLADAVDSSTRLALIRALSDAAAEISTELAPGSVQVRVTDGEPTFVVDQPRERAEATILTAPAAPQGEADDDQSEPESDADEPTARISLRLPVSVKEKVDRAADEAGVSTNTWLTQAVLSHLAMTKGQAAWTRGLGQVAQLAEAGGVFGRHGVFGPHGPFGEAGPHRGPRPPKPPKPPKPGRFPGEDGPHSDGGRVQGWVR</sequence>
<reference evidence="2 3" key="1">
    <citation type="submission" date="2020-07" db="EMBL/GenBank/DDBJ databases">
        <title>Sequencing the genomes of 1000 actinobacteria strains.</title>
        <authorList>
            <person name="Klenk H.-P."/>
        </authorList>
    </citation>
    <scope>NUCLEOTIDE SEQUENCE [LARGE SCALE GENOMIC DNA]</scope>
    <source>
        <strain evidence="2 3">DSM 100723</strain>
    </source>
</reference>
<evidence type="ECO:0000313" key="3">
    <source>
        <dbReference type="Proteomes" id="UP000523079"/>
    </source>
</evidence>
<gene>
    <name evidence="2" type="ORF">FHX74_001020</name>
</gene>
<feature type="region of interest" description="Disordered" evidence="1">
    <location>
        <begin position="88"/>
        <end position="121"/>
    </location>
</feature>
<keyword evidence="3" id="KW-1185">Reference proteome</keyword>
<feature type="compositionally biased region" description="Basic and acidic residues" evidence="1">
    <location>
        <begin position="214"/>
        <end position="223"/>
    </location>
</feature>
<organism evidence="2 3">
    <name type="scientific">Microlunatus kandeliicorticis</name>
    <dbReference type="NCBI Taxonomy" id="1759536"/>
    <lineage>
        <taxon>Bacteria</taxon>
        <taxon>Bacillati</taxon>
        <taxon>Actinomycetota</taxon>
        <taxon>Actinomycetes</taxon>
        <taxon>Propionibacteriales</taxon>
        <taxon>Propionibacteriaceae</taxon>
        <taxon>Microlunatus</taxon>
    </lineage>
</organism>
<proteinExistence type="predicted"/>
<feature type="compositionally biased region" description="Acidic residues" evidence="1">
    <location>
        <begin position="98"/>
        <end position="112"/>
    </location>
</feature>